<dbReference type="PANTHER" id="PTHR11265">
    <property type="entry name" value="S-ADENOSYL-METHYLTRANSFERASE MRAW"/>
    <property type="match status" value="1"/>
</dbReference>
<feature type="binding site" evidence="7">
    <location>
        <position position="81"/>
    </location>
    <ligand>
        <name>S-adenosyl-L-methionine</name>
        <dbReference type="ChEBI" id="CHEBI:59789"/>
    </ligand>
</feature>
<dbReference type="InterPro" id="IPR029063">
    <property type="entry name" value="SAM-dependent_MTases_sf"/>
</dbReference>
<gene>
    <name evidence="7" type="primary">rsmH</name>
    <name evidence="8" type="ORF">CM1_01325</name>
</gene>
<keyword evidence="6 7" id="KW-0949">S-adenosyl-L-methionine</keyword>
<comment type="function">
    <text evidence="7">Specifically methylates the N4 position of cytidine in position 1402 (C1402) of 16S rRNA.</text>
</comment>
<dbReference type="HAMAP" id="MF_01007">
    <property type="entry name" value="16SrRNA_methyltr_H"/>
    <property type="match status" value="1"/>
</dbReference>
<evidence type="ECO:0000256" key="7">
    <source>
        <dbReference type="HAMAP-Rule" id="MF_01007"/>
    </source>
</evidence>
<dbReference type="SUPFAM" id="SSF53335">
    <property type="entry name" value="S-adenosyl-L-methionine-dependent methyltransferases"/>
    <property type="match status" value="1"/>
</dbReference>
<dbReference type="SMR" id="A0ABC7ZIS4"/>
<dbReference type="InterPro" id="IPR002903">
    <property type="entry name" value="RsmH"/>
</dbReference>
<evidence type="ECO:0000313" key="9">
    <source>
        <dbReference type="Proteomes" id="UP000005254"/>
    </source>
</evidence>
<dbReference type="NCBIfam" id="TIGR00006">
    <property type="entry name" value="16S rRNA (cytosine(1402)-N(4))-methyltransferase RsmH"/>
    <property type="match status" value="1"/>
</dbReference>
<dbReference type="EC" id="2.1.1.199" evidence="7"/>
<comment type="similarity">
    <text evidence="1 7">Belongs to the methyltransferase superfamily. RsmH family.</text>
</comment>
<evidence type="ECO:0000256" key="4">
    <source>
        <dbReference type="ARBA" id="ARBA00022603"/>
    </source>
</evidence>
<dbReference type="AlphaFoldDB" id="A0ABC7ZIS4"/>
<feature type="binding site" evidence="7">
    <location>
        <position position="109"/>
    </location>
    <ligand>
        <name>S-adenosyl-L-methionine</name>
        <dbReference type="ChEBI" id="CHEBI:59789"/>
    </ligand>
</feature>
<dbReference type="EMBL" id="CP003772">
    <property type="protein sequence ID" value="AFQ04044.1"/>
    <property type="molecule type" value="Genomic_DNA"/>
</dbReference>
<keyword evidence="4 7" id="KW-0489">Methyltransferase</keyword>
<accession>A0ABC7ZIS4</accession>
<evidence type="ECO:0000256" key="6">
    <source>
        <dbReference type="ARBA" id="ARBA00022691"/>
    </source>
</evidence>
<evidence type="ECO:0000256" key="2">
    <source>
        <dbReference type="ARBA" id="ARBA00022490"/>
    </source>
</evidence>
<dbReference type="Proteomes" id="UP000005254">
    <property type="component" value="Chromosome"/>
</dbReference>
<keyword evidence="2 7" id="KW-0963">Cytoplasm</keyword>
<dbReference type="InterPro" id="IPR023397">
    <property type="entry name" value="SAM-dep_MeTrfase_MraW_recog"/>
</dbReference>
<reference evidence="8 9" key="1">
    <citation type="journal article" date="2012" name="J. Bacteriol.">
        <title>Draft Genome Sequences of Four Axenic Mycoplasma genitalium Strains Isolated from Denmark, Japan, and Australia.</title>
        <authorList>
            <person name="McGowin C.L."/>
            <person name="Ma L."/>
            <person name="Jensen J.S."/>
            <person name="Mancuso M.M."/>
            <person name="Hamasuna R."/>
            <person name="Adegboye D."/>
            <person name="Martin D.H."/>
        </authorList>
    </citation>
    <scope>NUCLEOTIDE SEQUENCE [LARGE SCALE GENOMIC DNA]</scope>
    <source>
        <strain evidence="8 9">M6320</strain>
    </source>
</reference>
<dbReference type="GO" id="GO:0005737">
    <property type="term" value="C:cytoplasm"/>
    <property type="evidence" value="ECO:0007669"/>
    <property type="project" value="UniProtKB-SubCell"/>
</dbReference>
<dbReference type="GO" id="GO:0070475">
    <property type="term" value="P:rRNA base methylation"/>
    <property type="evidence" value="ECO:0007669"/>
    <property type="project" value="UniProtKB-UniRule"/>
</dbReference>
<sequence length="309" mass="35123">MLNNQQIHQSVLINEVIHNLNINPCGNYLDLTAGFAGHSQKILEKLTTGTLTINDVDKESINFCQKLFFKNNNVVIIHDNFANFPVHLKQLSITKFDGILMDLGVSSHQLNQPNRGFSFKNDGPIDMRMDQSNQKNTALTVLKNLTEQKLSLILKKYGDIKHPKPIAIGLKKAVQTEKNLTTTQLAKVVKECATGFEKYQSRNYLAKVFQAIRIYLNDEITNLKTALTFIPNLLKNNSRFLVIVFHSIEEKIVRNFIAKLTSFIQPEALPIKLTPAYQLITKKPILPSQKELELNPRSRSAKLFVIQKN</sequence>
<dbReference type="PANTHER" id="PTHR11265:SF0">
    <property type="entry name" value="12S RRNA N4-METHYLCYTIDINE METHYLTRANSFERASE"/>
    <property type="match status" value="1"/>
</dbReference>
<feature type="binding site" evidence="7">
    <location>
        <position position="55"/>
    </location>
    <ligand>
        <name>S-adenosyl-L-methionine</name>
        <dbReference type="ChEBI" id="CHEBI:59789"/>
    </ligand>
</feature>
<dbReference type="Pfam" id="PF01795">
    <property type="entry name" value="Methyltransf_5"/>
    <property type="match status" value="1"/>
</dbReference>
<dbReference type="GO" id="GO:0071424">
    <property type="term" value="F:rRNA (cytosine-N4-)-methyltransferase activity"/>
    <property type="evidence" value="ECO:0007669"/>
    <property type="project" value="UniProtKB-UniRule"/>
</dbReference>
<evidence type="ECO:0000256" key="1">
    <source>
        <dbReference type="ARBA" id="ARBA00010396"/>
    </source>
</evidence>
<comment type="subcellular location">
    <subcellularLocation>
        <location evidence="7">Cytoplasm</location>
    </subcellularLocation>
</comment>
<dbReference type="KEGG" id="mgx:CM1_01325"/>
<evidence type="ECO:0000313" key="8">
    <source>
        <dbReference type="EMBL" id="AFQ04044.1"/>
    </source>
</evidence>
<keyword evidence="5 7" id="KW-0808">Transferase</keyword>
<dbReference type="Gene3D" id="3.40.50.150">
    <property type="entry name" value="Vaccinia Virus protein VP39"/>
    <property type="match status" value="1"/>
</dbReference>
<protein>
    <recommendedName>
        <fullName evidence="7">Ribosomal RNA small subunit methyltransferase H</fullName>
        <ecNumber evidence="7">2.1.1.199</ecNumber>
    </recommendedName>
    <alternativeName>
        <fullName evidence="7">16S rRNA m(4)C1402 methyltransferase</fullName>
    </alternativeName>
    <alternativeName>
        <fullName evidence="7">rRNA (cytosine-N(4)-)-methyltransferase RsmH</fullName>
    </alternativeName>
</protein>
<dbReference type="GeneID" id="99647076"/>
<organism evidence="8 9">
    <name type="scientific">Mycoplasmoides genitalium M6320</name>
    <dbReference type="NCBI Taxonomy" id="662945"/>
    <lineage>
        <taxon>Bacteria</taxon>
        <taxon>Bacillati</taxon>
        <taxon>Mycoplasmatota</taxon>
        <taxon>Mycoplasmoidales</taxon>
        <taxon>Mycoplasmoidaceae</taxon>
        <taxon>Mycoplasmoides</taxon>
    </lineage>
</organism>
<evidence type="ECO:0000256" key="5">
    <source>
        <dbReference type="ARBA" id="ARBA00022679"/>
    </source>
</evidence>
<dbReference type="Gene3D" id="1.10.150.170">
    <property type="entry name" value="Putative methyltransferase TM0872, insert domain"/>
    <property type="match status" value="1"/>
</dbReference>
<dbReference type="PIRSF" id="PIRSF004486">
    <property type="entry name" value="MraW"/>
    <property type="match status" value="1"/>
</dbReference>
<dbReference type="SUPFAM" id="SSF81799">
    <property type="entry name" value="Putative methyltransferase TM0872, insert domain"/>
    <property type="match status" value="1"/>
</dbReference>
<proteinExistence type="inferred from homology"/>
<dbReference type="RefSeq" id="WP_009885760.1">
    <property type="nucleotide sequence ID" value="NC_018497.1"/>
</dbReference>
<evidence type="ECO:0000256" key="3">
    <source>
        <dbReference type="ARBA" id="ARBA00022552"/>
    </source>
</evidence>
<feature type="binding site" evidence="7">
    <location>
        <position position="102"/>
    </location>
    <ligand>
        <name>S-adenosyl-L-methionine</name>
        <dbReference type="ChEBI" id="CHEBI:59789"/>
    </ligand>
</feature>
<keyword evidence="3 7" id="KW-0698">rRNA processing</keyword>
<name>A0ABC7ZIS4_MYCGT</name>
<feature type="binding site" evidence="7">
    <location>
        <begin position="36"/>
        <end position="38"/>
    </location>
    <ligand>
        <name>S-adenosyl-L-methionine</name>
        <dbReference type="ChEBI" id="CHEBI:59789"/>
    </ligand>
</feature>
<comment type="catalytic activity">
    <reaction evidence="7">
        <text>cytidine(1402) in 16S rRNA + S-adenosyl-L-methionine = N(4)-methylcytidine(1402) in 16S rRNA + S-adenosyl-L-homocysteine + H(+)</text>
        <dbReference type="Rhea" id="RHEA:42928"/>
        <dbReference type="Rhea" id="RHEA-COMP:10286"/>
        <dbReference type="Rhea" id="RHEA-COMP:10287"/>
        <dbReference type="ChEBI" id="CHEBI:15378"/>
        <dbReference type="ChEBI" id="CHEBI:57856"/>
        <dbReference type="ChEBI" id="CHEBI:59789"/>
        <dbReference type="ChEBI" id="CHEBI:74506"/>
        <dbReference type="ChEBI" id="CHEBI:82748"/>
        <dbReference type="EC" id="2.1.1.199"/>
    </reaction>
</comment>